<dbReference type="GO" id="GO:0008270">
    <property type="term" value="F:zinc ion binding"/>
    <property type="evidence" value="ECO:0007669"/>
    <property type="project" value="UniProtKB-UniRule"/>
</dbReference>
<gene>
    <name evidence="13" type="ORF">ACEWY4_016399</name>
</gene>
<evidence type="ECO:0000256" key="2">
    <source>
        <dbReference type="ARBA" id="ARBA00022723"/>
    </source>
</evidence>
<dbReference type="PRINTS" id="PR00480">
    <property type="entry name" value="ASTACIN"/>
</dbReference>
<evidence type="ECO:0000313" key="14">
    <source>
        <dbReference type="Proteomes" id="UP001591681"/>
    </source>
</evidence>
<dbReference type="AlphaFoldDB" id="A0ABD1JLF1"/>
<feature type="binding site" evidence="9">
    <location>
        <position position="123"/>
    </location>
    <ligand>
        <name>Zn(2+)</name>
        <dbReference type="ChEBI" id="CHEBI:29105"/>
        <note>catalytic</note>
    </ligand>
</feature>
<keyword evidence="6 9" id="KW-0482">Metalloprotease</keyword>
<evidence type="ECO:0000256" key="11">
    <source>
        <dbReference type="SAM" id="MobiDB-lite"/>
    </source>
</evidence>
<evidence type="ECO:0000259" key="12">
    <source>
        <dbReference type="PROSITE" id="PS51864"/>
    </source>
</evidence>
<dbReference type="Proteomes" id="UP001591681">
    <property type="component" value="Unassembled WGS sequence"/>
</dbReference>
<accession>A0ABD1JLF1</accession>
<proteinExistence type="predicted"/>
<dbReference type="Pfam" id="PF01400">
    <property type="entry name" value="Astacin"/>
    <property type="match status" value="1"/>
</dbReference>
<reference evidence="13 14" key="1">
    <citation type="submission" date="2024-09" db="EMBL/GenBank/DDBJ databases">
        <title>A chromosome-level genome assembly of Gray's grenadier anchovy, Coilia grayii.</title>
        <authorList>
            <person name="Fu Z."/>
        </authorList>
    </citation>
    <scope>NUCLEOTIDE SEQUENCE [LARGE SCALE GENOMIC DNA]</scope>
    <source>
        <strain evidence="13">G4</strain>
        <tissue evidence="13">Muscle</tissue>
    </source>
</reference>
<evidence type="ECO:0000256" key="5">
    <source>
        <dbReference type="ARBA" id="ARBA00022833"/>
    </source>
</evidence>
<keyword evidence="14" id="KW-1185">Reference proteome</keyword>
<dbReference type="GO" id="GO:0004222">
    <property type="term" value="F:metalloendopeptidase activity"/>
    <property type="evidence" value="ECO:0007669"/>
    <property type="project" value="UniProtKB-UniRule"/>
</dbReference>
<feature type="binding site" evidence="9">
    <location>
        <position position="129"/>
    </location>
    <ligand>
        <name>Zn(2+)</name>
        <dbReference type="ChEBI" id="CHEBI:29105"/>
        <note>catalytic</note>
    </ligand>
</feature>
<dbReference type="InterPro" id="IPR001506">
    <property type="entry name" value="Peptidase_M12A"/>
</dbReference>
<keyword evidence="4 9" id="KW-0378">Hydrolase</keyword>
<protein>
    <recommendedName>
        <fullName evidence="10">Metalloendopeptidase</fullName>
        <ecNumber evidence="10">3.4.24.-</ecNumber>
    </recommendedName>
</protein>
<dbReference type="InterPro" id="IPR024079">
    <property type="entry name" value="MetalloPept_cat_dom_sf"/>
</dbReference>
<keyword evidence="1 9" id="KW-0645">Protease</keyword>
<evidence type="ECO:0000256" key="4">
    <source>
        <dbReference type="ARBA" id="ARBA00022801"/>
    </source>
</evidence>
<keyword evidence="3" id="KW-0732">Signal</keyword>
<name>A0ABD1JLF1_9TELE</name>
<evidence type="ECO:0000256" key="6">
    <source>
        <dbReference type="ARBA" id="ARBA00023049"/>
    </source>
</evidence>
<dbReference type="EC" id="3.4.24.-" evidence="10"/>
<comment type="caution">
    <text evidence="9">Lacks conserved residue(s) required for the propagation of feature annotation.</text>
</comment>
<dbReference type="Gene3D" id="3.40.390.10">
    <property type="entry name" value="Collagenase (Catalytic Domain)"/>
    <property type="match status" value="1"/>
</dbReference>
<feature type="active site" evidence="9">
    <location>
        <position position="120"/>
    </location>
</feature>
<dbReference type="SMART" id="SM00235">
    <property type="entry name" value="ZnMc"/>
    <property type="match status" value="1"/>
</dbReference>
<keyword evidence="8 9" id="KW-1015">Disulfide bond</keyword>
<dbReference type="GO" id="GO:0006508">
    <property type="term" value="P:proteolysis"/>
    <property type="evidence" value="ECO:0007669"/>
    <property type="project" value="UniProtKB-KW"/>
</dbReference>
<dbReference type="PANTHER" id="PTHR10127:SF899">
    <property type="entry name" value="ASTACIN-LIKE METALLOENDOPEPTIDASE-RELATED"/>
    <property type="match status" value="1"/>
</dbReference>
<feature type="domain" description="Peptidase M12A" evidence="12">
    <location>
        <begin position="23"/>
        <end position="220"/>
    </location>
</feature>
<evidence type="ECO:0000313" key="13">
    <source>
        <dbReference type="EMBL" id="KAL2087571.1"/>
    </source>
</evidence>
<evidence type="ECO:0000256" key="7">
    <source>
        <dbReference type="ARBA" id="ARBA00023145"/>
    </source>
</evidence>
<feature type="disulfide bond" evidence="9">
    <location>
        <begin position="27"/>
        <end position="30"/>
    </location>
</feature>
<sequence>MFLLKGISGLLKEGDVATLRGRNAMKCNNCKWEKSPSGLVEVPYKISNDYAARQKEVIEDAMAIFHKKTCIRFVPYSNQRDYLNIMSGTGCWSYIGRIGGGQTVSLNLFGCVYQGVAQHELNHALGFYHEHTRSDRDNYVKINWEYVEKDAVGQFDKVDSNNLNTVYDYNSIMHYDRYAFSTTSGRETITPIPDPTVRVGPRGTLSETDIEKINKLYECGMSPVTTTPRPPTTTTTRTTTTTTTTGSLTKILLLLASPTYY</sequence>
<evidence type="ECO:0000256" key="10">
    <source>
        <dbReference type="RuleBase" id="RU361183"/>
    </source>
</evidence>
<dbReference type="EMBL" id="JBHFQA010000014">
    <property type="protein sequence ID" value="KAL2087571.1"/>
    <property type="molecule type" value="Genomic_DNA"/>
</dbReference>
<comment type="cofactor">
    <cofactor evidence="9 10">
        <name>Zn(2+)</name>
        <dbReference type="ChEBI" id="CHEBI:29105"/>
    </cofactor>
    <text evidence="9 10">Binds 1 zinc ion per subunit.</text>
</comment>
<dbReference type="InterPro" id="IPR034039">
    <property type="entry name" value="ZnMP_hatching_enz"/>
</dbReference>
<keyword evidence="5 9" id="KW-0862">Zinc</keyword>
<evidence type="ECO:0000256" key="1">
    <source>
        <dbReference type="ARBA" id="ARBA00022670"/>
    </source>
</evidence>
<feature type="compositionally biased region" description="Low complexity" evidence="11">
    <location>
        <begin position="232"/>
        <end position="242"/>
    </location>
</feature>
<dbReference type="CDD" id="cd04283">
    <property type="entry name" value="ZnMc_hatching_enzyme"/>
    <property type="match status" value="1"/>
</dbReference>
<feature type="region of interest" description="Disordered" evidence="11">
    <location>
        <begin position="221"/>
        <end position="242"/>
    </location>
</feature>
<dbReference type="PROSITE" id="PS51864">
    <property type="entry name" value="ASTACIN"/>
    <property type="match status" value="1"/>
</dbReference>
<feature type="binding site" evidence="9">
    <location>
        <position position="119"/>
    </location>
    <ligand>
        <name>Zn(2+)</name>
        <dbReference type="ChEBI" id="CHEBI:29105"/>
        <note>catalytic</note>
    </ligand>
</feature>
<comment type="caution">
    <text evidence="13">The sequence shown here is derived from an EMBL/GenBank/DDBJ whole genome shotgun (WGS) entry which is preliminary data.</text>
</comment>
<dbReference type="FunFam" id="3.40.390.10:FF:000040">
    <property type="entry name" value="Metalloendopeptidase"/>
    <property type="match status" value="1"/>
</dbReference>
<dbReference type="InterPro" id="IPR006026">
    <property type="entry name" value="Peptidase_Metallo"/>
</dbReference>
<dbReference type="PANTHER" id="PTHR10127">
    <property type="entry name" value="DISCOIDIN, CUB, EGF, LAMININ , AND ZINC METALLOPROTEASE DOMAIN CONTAINING"/>
    <property type="match status" value="1"/>
</dbReference>
<organism evidence="13 14">
    <name type="scientific">Coilia grayii</name>
    <name type="common">Gray's grenadier anchovy</name>
    <dbReference type="NCBI Taxonomy" id="363190"/>
    <lineage>
        <taxon>Eukaryota</taxon>
        <taxon>Metazoa</taxon>
        <taxon>Chordata</taxon>
        <taxon>Craniata</taxon>
        <taxon>Vertebrata</taxon>
        <taxon>Euteleostomi</taxon>
        <taxon>Actinopterygii</taxon>
        <taxon>Neopterygii</taxon>
        <taxon>Teleostei</taxon>
        <taxon>Clupei</taxon>
        <taxon>Clupeiformes</taxon>
        <taxon>Clupeoidei</taxon>
        <taxon>Engraulidae</taxon>
        <taxon>Coilinae</taxon>
        <taxon>Coilia</taxon>
    </lineage>
</organism>
<keyword evidence="7" id="KW-0865">Zymogen</keyword>
<evidence type="ECO:0000256" key="9">
    <source>
        <dbReference type="PROSITE-ProRule" id="PRU01211"/>
    </source>
</evidence>
<keyword evidence="2 9" id="KW-0479">Metal-binding</keyword>
<evidence type="ECO:0000256" key="8">
    <source>
        <dbReference type="ARBA" id="ARBA00023157"/>
    </source>
</evidence>
<evidence type="ECO:0000256" key="3">
    <source>
        <dbReference type="ARBA" id="ARBA00022729"/>
    </source>
</evidence>
<dbReference type="SUPFAM" id="SSF55486">
    <property type="entry name" value="Metalloproteases ('zincins'), catalytic domain"/>
    <property type="match status" value="1"/>
</dbReference>